<organism evidence="2 3">
    <name type="scientific">Microbacterium arthrosphaerae</name>
    <dbReference type="NCBI Taxonomy" id="792652"/>
    <lineage>
        <taxon>Bacteria</taxon>
        <taxon>Bacillati</taxon>
        <taxon>Actinomycetota</taxon>
        <taxon>Actinomycetes</taxon>
        <taxon>Micrococcales</taxon>
        <taxon>Microbacteriaceae</taxon>
        <taxon>Microbacterium</taxon>
    </lineage>
</organism>
<dbReference type="RefSeq" id="WP_318353173.1">
    <property type="nucleotide sequence ID" value="NZ_JAWQEV010000002.1"/>
</dbReference>
<sequence>MPTFHDPVVDGEEARQALRALAHATRSFDQPAATYTVVGDVLGGLRSLEQILDQLASAHTSANAVARTNDGDPWAAIEEAHAAASALRRASTLVARAGLAVDRASAHSGRIAWHPATPADLSPLPEALAPRIDAEDSFQRTNPFLSPRSASTNHRRDGVCL</sequence>
<feature type="compositionally biased region" description="Polar residues" evidence="1">
    <location>
        <begin position="140"/>
        <end position="152"/>
    </location>
</feature>
<proteinExistence type="predicted"/>
<evidence type="ECO:0000256" key="1">
    <source>
        <dbReference type="SAM" id="MobiDB-lite"/>
    </source>
</evidence>
<reference evidence="2 3" key="1">
    <citation type="submission" date="2023-11" db="EMBL/GenBank/DDBJ databases">
        <title>Draft genome sequence of Microbacterium arthrosphaerae JCM 30492.</title>
        <authorList>
            <person name="Zhang G."/>
            <person name="Ding Y."/>
        </authorList>
    </citation>
    <scope>NUCLEOTIDE SEQUENCE [LARGE SCALE GENOMIC DNA]</scope>
    <source>
        <strain evidence="2 3">JCM 30492</strain>
    </source>
</reference>
<dbReference type="EMBL" id="JAWQEV010000002">
    <property type="protein sequence ID" value="MDW4572653.1"/>
    <property type="molecule type" value="Genomic_DNA"/>
</dbReference>
<keyword evidence="3" id="KW-1185">Reference proteome</keyword>
<protein>
    <submittedName>
        <fullName evidence="2">Uncharacterized protein</fullName>
    </submittedName>
</protein>
<name>A0ABU4H031_9MICO</name>
<dbReference type="Proteomes" id="UP001283109">
    <property type="component" value="Unassembled WGS sequence"/>
</dbReference>
<evidence type="ECO:0000313" key="3">
    <source>
        <dbReference type="Proteomes" id="UP001283109"/>
    </source>
</evidence>
<feature type="region of interest" description="Disordered" evidence="1">
    <location>
        <begin position="140"/>
        <end position="161"/>
    </location>
</feature>
<gene>
    <name evidence="2" type="ORF">R8Z58_07670</name>
</gene>
<accession>A0ABU4H031</accession>
<comment type="caution">
    <text evidence="2">The sequence shown here is derived from an EMBL/GenBank/DDBJ whole genome shotgun (WGS) entry which is preliminary data.</text>
</comment>
<evidence type="ECO:0000313" key="2">
    <source>
        <dbReference type="EMBL" id="MDW4572653.1"/>
    </source>
</evidence>